<dbReference type="AlphaFoldDB" id="A0A8S4QP55"/>
<evidence type="ECO:0000313" key="1">
    <source>
        <dbReference type="EMBL" id="CAH2210532.1"/>
    </source>
</evidence>
<protein>
    <submittedName>
        <fullName evidence="1">Jg27683 protein</fullName>
    </submittedName>
</protein>
<dbReference type="EMBL" id="CAKXAJ010007692">
    <property type="protein sequence ID" value="CAH2210532.1"/>
    <property type="molecule type" value="Genomic_DNA"/>
</dbReference>
<dbReference type="Proteomes" id="UP000838756">
    <property type="component" value="Unassembled WGS sequence"/>
</dbReference>
<reference evidence="1" key="1">
    <citation type="submission" date="2022-03" db="EMBL/GenBank/DDBJ databases">
        <authorList>
            <person name="Lindestad O."/>
        </authorList>
    </citation>
    <scope>NUCLEOTIDE SEQUENCE</scope>
</reference>
<name>A0A8S4QP55_9NEOP</name>
<sequence length="68" mass="7754">MSKRLRRRKLFVTPAARTVASACSPIPRTLSAINAVLEAELDHDFLADEWMKIIRERVLCEVCVNVDQ</sequence>
<dbReference type="OrthoDB" id="10056483at2759"/>
<comment type="caution">
    <text evidence="1">The sequence shown here is derived from an EMBL/GenBank/DDBJ whole genome shotgun (WGS) entry which is preliminary data.</text>
</comment>
<gene>
    <name evidence="1" type="primary">jg27683</name>
    <name evidence="1" type="ORF">PAEG_LOCUS2437</name>
</gene>
<organism evidence="1 2">
    <name type="scientific">Pararge aegeria aegeria</name>
    <dbReference type="NCBI Taxonomy" id="348720"/>
    <lineage>
        <taxon>Eukaryota</taxon>
        <taxon>Metazoa</taxon>
        <taxon>Ecdysozoa</taxon>
        <taxon>Arthropoda</taxon>
        <taxon>Hexapoda</taxon>
        <taxon>Insecta</taxon>
        <taxon>Pterygota</taxon>
        <taxon>Neoptera</taxon>
        <taxon>Endopterygota</taxon>
        <taxon>Lepidoptera</taxon>
        <taxon>Glossata</taxon>
        <taxon>Ditrysia</taxon>
        <taxon>Papilionoidea</taxon>
        <taxon>Nymphalidae</taxon>
        <taxon>Satyrinae</taxon>
        <taxon>Satyrini</taxon>
        <taxon>Parargina</taxon>
        <taxon>Pararge</taxon>
    </lineage>
</organism>
<evidence type="ECO:0000313" key="2">
    <source>
        <dbReference type="Proteomes" id="UP000838756"/>
    </source>
</evidence>
<proteinExistence type="predicted"/>
<accession>A0A8S4QP55</accession>
<keyword evidence="2" id="KW-1185">Reference proteome</keyword>